<dbReference type="InterPro" id="IPR016024">
    <property type="entry name" value="ARM-type_fold"/>
</dbReference>
<reference evidence="4" key="2">
    <citation type="submission" date="2025-08" db="UniProtKB">
        <authorList>
            <consortium name="Ensembl"/>
        </authorList>
    </citation>
    <scope>IDENTIFICATION</scope>
</reference>
<dbReference type="GO" id="GO:0005085">
    <property type="term" value="F:guanyl-nucleotide exchange factor activity"/>
    <property type="evidence" value="ECO:0007669"/>
    <property type="project" value="UniProtKB-KW"/>
</dbReference>
<dbReference type="PANTHER" id="PTHR12425:SF5">
    <property type="entry name" value="SYNEMBRYN"/>
    <property type="match status" value="1"/>
</dbReference>
<dbReference type="InterPro" id="IPR019318">
    <property type="entry name" value="Gua_nucleotide_exch_fac_Ric8"/>
</dbReference>
<dbReference type="PANTHER" id="PTHR12425">
    <property type="entry name" value="SYNEMBRYN"/>
    <property type="match status" value="1"/>
</dbReference>
<accession>H2YH29</accession>
<evidence type="ECO:0000256" key="3">
    <source>
        <dbReference type="ARBA" id="ARBA00023186"/>
    </source>
</evidence>
<dbReference type="Ensembl" id="ENSCSAVT00000004695.1">
    <property type="protein sequence ID" value="ENSCSAVP00000004628.1"/>
    <property type="gene ID" value="ENSCSAVG00000002759.1"/>
</dbReference>
<keyword evidence="5" id="KW-1185">Reference proteome</keyword>
<dbReference type="GeneTree" id="ENSGT00390000014700"/>
<dbReference type="GO" id="GO:0001965">
    <property type="term" value="F:G-protein alpha-subunit binding"/>
    <property type="evidence" value="ECO:0007669"/>
    <property type="project" value="TreeGrafter"/>
</dbReference>
<dbReference type="HOGENOM" id="CLU_1187311_0_0_1"/>
<organism evidence="4 5">
    <name type="scientific">Ciona savignyi</name>
    <name type="common">Pacific transparent sea squirt</name>
    <dbReference type="NCBI Taxonomy" id="51511"/>
    <lineage>
        <taxon>Eukaryota</taxon>
        <taxon>Metazoa</taxon>
        <taxon>Chordata</taxon>
        <taxon>Tunicata</taxon>
        <taxon>Ascidiacea</taxon>
        <taxon>Phlebobranchia</taxon>
        <taxon>Cionidae</taxon>
        <taxon>Ciona</taxon>
    </lineage>
</organism>
<reference evidence="4" key="3">
    <citation type="submission" date="2025-09" db="UniProtKB">
        <authorList>
            <consortium name="Ensembl"/>
        </authorList>
    </citation>
    <scope>IDENTIFICATION</scope>
</reference>
<dbReference type="SUPFAM" id="SSF48371">
    <property type="entry name" value="ARM repeat"/>
    <property type="match status" value="1"/>
</dbReference>
<name>H2YH29_CIOSA</name>
<reference evidence="5" key="1">
    <citation type="submission" date="2003-08" db="EMBL/GenBank/DDBJ databases">
        <authorList>
            <person name="Birren B."/>
            <person name="Nusbaum C."/>
            <person name="Abebe A."/>
            <person name="Abouelleil A."/>
            <person name="Adekoya E."/>
            <person name="Ait-zahra M."/>
            <person name="Allen N."/>
            <person name="Allen T."/>
            <person name="An P."/>
            <person name="Anderson M."/>
            <person name="Anderson S."/>
            <person name="Arachchi H."/>
            <person name="Armbruster J."/>
            <person name="Bachantsang P."/>
            <person name="Baldwin J."/>
            <person name="Barry A."/>
            <person name="Bayul T."/>
            <person name="Blitshsteyn B."/>
            <person name="Bloom T."/>
            <person name="Blye J."/>
            <person name="Boguslavskiy L."/>
            <person name="Borowsky M."/>
            <person name="Boukhgalter B."/>
            <person name="Brunache A."/>
            <person name="Butler J."/>
            <person name="Calixte N."/>
            <person name="Calvo S."/>
            <person name="Camarata J."/>
            <person name="Campo K."/>
            <person name="Chang J."/>
            <person name="Cheshatsang Y."/>
            <person name="Citroen M."/>
            <person name="Collymore A."/>
            <person name="Considine T."/>
            <person name="Cook A."/>
            <person name="Cooke P."/>
            <person name="Corum B."/>
            <person name="Cuomo C."/>
            <person name="David R."/>
            <person name="Dawoe T."/>
            <person name="Degray S."/>
            <person name="Dodge S."/>
            <person name="Dooley K."/>
            <person name="Dorje P."/>
            <person name="Dorjee K."/>
            <person name="Dorris L."/>
            <person name="Duffey N."/>
            <person name="Dupes A."/>
            <person name="Elkins T."/>
            <person name="Engels R."/>
            <person name="Erickson J."/>
            <person name="Farina A."/>
            <person name="Faro S."/>
            <person name="Ferreira P."/>
            <person name="Fischer H."/>
            <person name="Fitzgerald M."/>
            <person name="Foley K."/>
            <person name="Gage D."/>
            <person name="Galagan J."/>
            <person name="Gearin G."/>
            <person name="Gnerre S."/>
            <person name="Gnirke A."/>
            <person name="Goyette A."/>
            <person name="Graham J."/>
            <person name="Grandbois E."/>
            <person name="Gyaltsen K."/>
            <person name="Hafez N."/>
            <person name="Hagopian D."/>
            <person name="Hagos B."/>
            <person name="Hall J."/>
            <person name="Hatcher B."/>
            <person name="Heller A."/>
            <person name="Higgins H."/>
            <person name="Honan T."/>
            <person name="Horn A."/>
            <person name="Houde N."/>
            <person name="Hughes L."/>
            <person name="Hulme W."/>
            <person name="Husby E."/>
            <person name="Iliev I."/>
            <person name="Jaffe D."/>
            <person name="Jones C."/>
            <person name="Kamal M."/>
            <person name="Kamat A."/>
            <person name="Kamvysselis M."/>
            <person name="Karlsson E."/>
            <person name="Kells C."/>
            <person name="Kieu A."/>
            <person name="Kisner P."/>
            <person name="Kodira C."/>
            <person name="Kulbokas E."/>
            <person name="Labutti K."/>
            <person name="Lama D."/>
            <person name="Landers T."/>
            <person name="Leger J."/>
            <person name="Levine S."/>
            <person name="Lewis D."/>
            <person name="Lewis T."/>
            <person name="Lindblad-toh K."/>
            <person name="Liu X."/>
            <person name="Lokyitsang T."/>
            <person name="Lokyitsang Y."/>
            <person name="Lucien O."/>
            <person name="Lui A."/>
            <person name="Ma L.J."/>
            <person name="Mabbitt R."/>
            <person name="Macdonald J."/>
            <person name="Maclean C."/>
            <person name="Major J."/>
            <person name="Manning J."/>
            <person name="Marabella R."/>
            <person name="Maru K."/>
            <person name="Matthews C."/>
            <person name="Mauceli E."/>
            <person name="Mccarthy M."/>
            <person name="Mcdonough S."/>
            <person name="Mcghee T."/>
            <person name="Meldrim J."/>
            <person name="Meneus L."/>
            <person name="Mesirov J."/>
            <person name="Mihalev A."/>
            <person name="Mihova T."/>
            <person name="Mikkelsen T."/>
            <person name="Mlenga V."/>
            <person name="Moru K."/>
            <person name="Mozes J."/>
            <person name="Mulrain L."/>
            <person name="Munson G."/>
            <person name="Naylor J."/>
            <person name="Newes C."/>
            <person name="Nguyen C."/>
            <person name="Nguyen N."/>
            <person name="Nguyen T."/>
            <person name="Nicol R."/>
            <person name="Nielsen C."/>
            <person name="Nizzari M."/>
            <person name="Norbu C."/>
            <person name="Norbu N."/>
            <person name="O'donnell P."/>
            <person name="Okoawo O."/>
            <person name="O'leary S."/>
            <person name="Omotosho B."/>
            <person name="O'neill K."/>
            <person name="Osman S."/>
            <person name="Parker S."/>
            <person name="Perrin D."/>
            <person name="Phunkhang P."/>
            <person name="Piqani B."/>
            <person name="Purcell S."/>
            <person name="Rachupka T."/>
            <person name="Ramasamy U."/>
            <person name="Rameau R."/>
            <person name="Ray V."/>
            <person name="Raymond C."/>
            <person name="Retta R."/>
            <person name="Richardson S."/>
            <person name="Rise C."/>
            <person name="Rodriguez J."/>
            <person name="Rogers J."/>
            <person name="Rogov P."/>
            <person name="Rutman M."/>
            <person name="Schupbach R."/>
            <person name="Seaman C."/>
            <person name="Settipalli S."/>
            <person name="Sharpe T."/>
            <person name="Sheridan J."/>
            <person name="Sherpa N."/>
            <person name="Shi J."/>
            <person name="Smirnov S."/>
            <person name="Smith C."/>
            <person name="Sougnez C."/>
            <person name="Spencer B."/>
            <person name="Stalker J."/>
            <person name="Stange-thomann N."/>
            <person name="Stavropoulos S."/>
            <person name="Stetson K."/>
            <person name="Stone C."/>
            <person name="Stone S."/>
            <person name="Stubbs M."/>
            <person name="Talamas J."/>
            <person name="Tchuinga P."/>
            <person name="Tenzing P."/>
            <person name="Tesfaye S."/>
            <person name="Theodore J."/>
            <person name="Thoulutsang Y."/>
            <person name="Topham K."/>
            <person name="Towey S."/>
            <person name="Tsamla T."/>
            <person name="Tsomo N."/>
            <person name="Vallee D."/>
            <person name="Vassiliev H."/>
            <person name="Venkataraman V."/>
            <person name="Vinson J."/>
            <person name="Vo A."/>
            <person name="Wade C."/>
            <person name="Wang S."/>
            <person name="Wangchuk T."/>
            <person name="Wangdi T."/>
            <person name="Whittaker C."/>
            <person name="Wilkinson J."/>
            <person name="Wu Y."/>
            <person name="Wyman D."/>
            <person name="Yadav S."/>
            <person name="Yang S."/>
            <person name="Yang X."/>
            <person name="Yeager S."/>
            <person name="Yee E."/>
            <person name="Young G."/>
            <person name="Zainoun J."/>
            <person name="Zembeck L."/>
            <person name="Zimmer A."/>
            <person name="Zody M."/>
            <person name="Lander E."/>
        </authorList>
    </citation>
    <scope>NUCLEOTIDE SEQUENCE [LARGE SCALE GENOMIC DNA]</scope>
</reference>
<dbReference type="GO" id="GO:0005737">
    <property type="term" value="C:cytoplasm"/>
    <property type="evidence" value="ECO:0007669"/>
    <property type="project" value="TreeGrafter"/>
</dbReference>
<dbReference type="AlphaFoldDB" id="H2YH29"/>
<evidence type="ECO:0000256" key="2">
    <source>
        <dbReference type="ARBA" id="ARBA00022658"/>
    </source>
</evidence>
<comment type="similarity">
    <text evidence="1">Belongs to the synembryn family.</text>
</comment>
<proteinExistence type="inferred from homology"/>
<evidence type="ECO:0000313" key="5">
    <source>
        <dbReference type="Proteomes" id="UP000007875"/>
    </source>
</evidence>
<dbReference type="Pfam" id="PF10165">
    <property type="entry name" value="Ric8"/>
    <property type="match status" value="1"/>
</dbReference>
<dbReference type="GO" id="GO:0007186">
    <property type="term" value="P:G protein-coupled receptor signaling pathway"/>
    <property type="evidence" value="ECO:0007669"/>
    <property type="project" value="TreeGrafter"/>
</dbReference>
<keyword evidence="3" id="KW-0143">Chaperone</keyword>
<evidence type="ECO:0000313" key="4">
    <source>
        <dbReference type="Ensembl" id="ENSCSAVP00000004628.1"/>
    </source>
</evidence>
<dbReference type="Proteomes" id="UP000007875">
    <property type="component" value="Unassembled WGS sequence"/>
</dbReference>
<keyword evidence="2" id="KW-0344">Guanine-nucleotide releasing factor</keyword>
<evidence type="ECO:0000256" key="1">
    <source>
        <dbReference type="ARBA" id="ARBA00009049"/>
    </source>
</evidence>
<evidence type="ECO:0008006" key="6">
    <source>
        <dbReference type="Google" id="ProtNLM"/>
    </source>
</evidence>
<sequence length="234" mass="26796">MDQDQIDEQALIAALSLDDQEKTLTVFTMYNQSALAKKMLQILMPSSKVMYLAEALSTFLYLSRDRELVLRHMSAMDFINFFLKHGKLTGKERPSKKDSDGNDESRTELLACKCLSNVLFITKDSKNTCSDDEFLKSIVNKISQHQNHDHDVIFITLRLIFLATALNSKCRTKLVENYGGRTVLMEFLRCRINMATESNSNRKGKMFTKHQAELVNEALKVLFNVNVDLRKSTI</sequence>
<protein>
    <recommendedName>
        <fullName evidence="6">WAPL domain-containing protein</fullName>
    </recommendedName>
</protein>